<organism evidence="6 7">
    <name type="scientific">Buchnera aphidicola subsp. Tuberolachnus salignus</name>
    <dbReference type="NCBI Taxonomy" id="98804"/>
    <lineage>
        <taxon>Bacteria</taxon>
        <taxon>Pseudomonadati</taxon>
        <taxon>Pseudomonadota</taxon>
        <taxon>Gammaproteobacteria</taxon>
        <taxon>Enterobacterales</taxon>
        <taxon>Erwiniaceae</taxon>
        <taxon>Buchnera</taxon>
    </lineage>
</organism>
<feature type="binding site" evidence="5">
    <location>
        <position position="9"/>
    </location>
    <ligand>
        <name>a divalent metal cation</name>
        <dbReference type="ChEBI" id="CHEBI:60240"/>
        <label>1</label>
    </ligand>
</feature>
<gene>
    <name evidence="6" type="primary">ycfH</name>
    <name evidence="6" type="ORF">BTSPAZIEG_0240</name>
</gene>
<feature type="binding site" evidence="5">
    <location>
        <position position="152"/>
    </location>
    <ligand>
        <name>a divalent metal cation</name>
        <dbReference type="ChEBI" id="CHEBI:60240"/>
        <label>2</label>
    </ligand>
</feature>
<feature type="binding site" evidence="5">
    <location>
        <position position="91"/>
    </location>
    <ligand>
        <name>a divalent metal cation</name>
        <dbReference type="ChEBI" id="CHEBI:60240"/>
        <label>1</label>
    </ligand>
</feature>
<reference evidence="7" key="1">
    <citation type="submission" date="2015-10" db="EMBL/GenBank/DDBJ databases">
        <authorList>
            <person name="Manzano-Marin A."/>
            <person name="Manzano-Marin A."/>
        </authorList>
    </citation>
    <scope>NUCLEOTIDE SEQUENCE [LARGE SCALE GENOMIC DNA]</scope>
    <source>
        <strain evidence="7">BTs</strain>
    </source>
</reference>
<evidence type="ECO:0000313" key="7">
    <source>
        <dbReference type="Proteomes" id="UP000243633"/>
    </source>
</evidence>
<dbReference type="EC" id="3.1.21.-" evidence="6"/>
<comment type="similarity">
    <text evidence="2">Belongs to the metallo-dependent hydrolases superfamily. TatD-type hydrolase family.</text>
</comment>
<dbReference type="PANTHER" id="PTHR46124">
    <property type="entry name" value="D-AMINOACYL-TRNA DEACYLASE"/>
    <property type="match status" value="1"/>
</dbReference>
<feature type="binding site" evidence="5">
    <location>
        <position position="7"/>
    </location>
    <ligand>
        <name>a divalent metal cation</name>
        <dbReference type="ChEBI" id="CHEBI:60240"/>
        <label>1</label>
    </ligand>
</feature>
<dbReference type="PANTHER" id="PTHR46124:SF2">
    <property type="entry name" value="D-AMINOACYL-TRNA DEACYLASE"/>
    <property type="match status" value="1"/>
</dbReference>
<keyword evidence="7" id="KW-1185">Reference proteome</keyword>
<sequence>MFLIDSHCHLNLLNFKKKTLDNILSEAYEKNIKIILTISISINNFKNLLLSIQKKNIFFSCGLHPLCEHKKKDIYLIQEFSKMKKVIAIGETGLDFLKNSINKIKQEKLFIQHIQIAKKIKKPIIVHSRLSKIQTLRILKSENAYLCSGILHSFTEDLDMVKKLLDLNFYISFSGIITFKNANNLRKILHFIPLNRLLIETDSPYLTPVPYRGQENQPKFLYEIAQYIAKLLKKDFFEFITILQKNFFTLFNLSSFKYLK</sequence>
<dbReference type="InterPro" id="IPR015991">
    <property type="entry name" value="TatD/YcfH-like"/>
</dbReference>
<dbReference type="FunFam" id="3.20.20.140:FF:000005">
    <property type="entry name" value="TatD family hydrolase"/>
    <property type="match status" value="1"/>
</dbReference>
<accession>A0A160SWL0</accession>
<dbReference type="SUPFAM" id="SSF51556">
    <property type="entry name" value="Metallo-dependent hydrolases"/>
    <property type="match status" value="1"/>
</dbReference>
<evidence type="ECO:0000256" key="4">
    <source>
        <dbReference type="ARBA" id="ARBA00022801"/>
    </source>
</evidence>
<dbReference type="OrthoDB" id="9810005at2"/>
<dbReference type="RefSeq" id="WP_075472666.1">
    <property type="nucleotide sequence ID" value="NZ_CP135003.1"/>
</dbReference>
<dbReference type="EMBL" id="LN890285">
    <property type="protein sequence ID" value="CUR53212.1"/>
    <property type="molecule type" value="Genomic_DNA"/>
</dbReference>
<dbReference type="GO" id="GO:0005829">
    <property type="term" value="C:cytosol"/>
    <property type="evidence" value="ECO:0007669"/>
    <property type="project" value="TreeGrafter"/>
</dbReference>
<protein>
    <submittedName>
        <fullName evidence="6">Uncharacterized deoxyribonuclease YcfH</fullName>
        <ecNumber evidence="6">3.1.21.-</ecNumber>
    </submittedName>
</protein>
<feature type="binding site" evidence="5">
    <location>
        <position position="127"/>
    </location>
    <ligand>
        <name>a divalent metal cation</name>
        <dbReference type="ChEBI" id="CHEBI:60240"/>
        <label>2</label>
    </ligand>
</feature>
<dbReference type="GO" id="GO:0004536">
    <property type="term" value="F:DNA nuclease activity"/>
    <property type="evidence" value="ECO:0007669"/>
    <property type="project" value="InterPro"/>
</dbReference>
<dbReference type="Proteomes" id="UP000243633">
    <property type="component" value="Chromosome 1"/>
</dbReference>
<proteinExistence type="inferred from homology"/>
<comment type="cofactor">
    <cofactor evidence="1">
        <name>a divalent metal cation</name>
        <dbReference type="ChEBI" id="CHEBI:60240"/>
    </cofactor>
</comment>
<dbReference type="AlphaFoldDB" id="A0A160SWL0"/>
<evidence type="ECO:0000256" key="2">
    <source>
        <dbReference type="ARBA" id="ARBA00009275"/>
    </source>
</evidence>
<dbReference type="InterPro" id="IPR001130">
    <property type="entry name" value="TatD-like"/>
</dbReference>
<evidence type="ECO:0000313" key="6">
    <source>
        <dbReference type="EMBL" id="CUR53212.1"/>
    </source>
</evidence>
<feature type="binding site" evidence="5">
    <location>
        <position position="202"/>
    </location>
    <ligand>
        <name>a divalent metal cation</name>
        <dbReference type="ChEBI" id="CHEBI:60240"/>
        <label>1</label>
    </ligand>
</feature>
<evidence type="ECO:0000256" key="1">
    <source>
        <dbReference type="ARBA" id="ARBA00001968"/>
    </source>
</evidence>
<dbReference type="NCBIfam" id="TIGR00010">
    <property type="entry name" value="YchF/TatD family DNA exonuclease"/>
    <property type="match status" value="1"/>
</dbReference>
<dbReference type="PATRIC" id="fig|98804.3.peg.227"/>
<dbReference type="GO" id="GO:0016788">
    <property type="term" value="F:hydrolase activity, acting on ester bonds"/>
    <property type="evidence" value="ECO:0007669"/>
    <property type="project" value="InterPro"/>
</dbReference>
<name>A0A160SWL0_BUCTT</name>
<dbReference type="InterPro" id="IPR018228">
    <property type="entry name" value="DNase_TatD-rel_CS"/>
</dbReference>
<evidence type="ECO:0000256" key="3">
    <source>
        <dbReference type="ARBA" id="ARBA00022723"/>
    </source>
</evidence>
<dbReference type="PIRSF" id="PIRSF005902">
    <property type="entry name" value="DNase_TatD"/>
    <property type="match status" value="1"/>
</dbReference>
<keyword evidence="4 6" id="KW-0378">Hydrolase</keyword>
<dbReference type="PROSITE" id="PS01137">
    <property type="entry name" value="TATD_1"/>
    <property type="match status" value="1"/>
</dbReference>
<dbReference type="Pfam" id="PF01026">
    <property type="entry name" value="TatD_DNase"/>
    <property type="match status" value="1"/>
</dbReference>
<dbReference type="GO" id="GO:0046872">
    <property type="term" value="F:metal ion binding"/>
    <property type="evidence" value="ECO:0007669"/>
    <property type="project" value="UniProtKB-KW"/>
</dbReference>
<dbReference type="InterPro" id="IPR032466">
    <property type="entry name" value="Metal_Hydrolase"/>
</dbReference>
<dbReference type="CDD" id="cd01310">
    <property type="entry name" value="TatD_DNAse"/>
    <property type="match status" value="1"/>
</dbReference>
<keyword evidence="3 5" id="KW-0479">Metal-binding</keyword>
<dbReference type="STRING" id="98804.BTSPAZIEG_0240"/>
<evidence type="ECO:0000256" key="5">
    <source>
        <dbReference type="PIRSR" id="PIRSR005902-1"/>
    </source>
</evidence>
<dbReference type="Gene3D" id="3.20.20.140">
    <property type="entry name" value="Metal-dependent hydrolases"/>
    <property type="match status" value="1"/>
</dbReference>